<reference evidence="7 8" key="1">
    <citation type="submission" date="2024-02" db="EMBL/GenBank/DDBJ databases">
        <authorList>
            <person name="Daric V."/>
            <person name="Darras S."/>
        </authorList>
    </citation>
    <scope>NUCLEOTIDE SEQUENCE [LARGE SCALE GENOMIC DNA]</scope>
</reference>
<keyword evidence="2" id="KW-0732">Signal</keyword>
<accession>A0ABP0H5R7</accession>
<evidence type="ECO:0000256" key="1">
    <source>
        <dbReference type="ARBA" id="ARBA00004240"/>
    </source>
</evidence>
<feature type="compositionally biased region" description="Basic and acidic residues" evidence="5">
    <location>
        <begin position="827"/>
        <end position="837"/>
    </location>
</feature>
<dbReference type="Gene3D" id="1.10.287.110">
    <property type="entry name" value="DnaJ domain"/>
    <property type="match status" value="1"/>
</dbReference>
<feature type="compositionally biased region" description="Basic and acidic residues" evidence="5">
    <location>
        <begin position="576"/>
        <end position="594"/>
    </location>
</feature>
<dbReference type="Proteomes" id="UP001642483">
    <property type="component" value="Unassembled WGS sequence"/>
</dbReference>
<dbReference type="InterPro" id="IPR051727">
    <property type="entry name" value="DnaJ_C3_Co-chaperones"/>
</dbReference>
<evidence type="ECO:0000259" key="6">
    <source>
        <dbReference type="PROSITE" id="PS50076"/>
    </source>
</evidence>
<feature type="compositionally biased region" description="Basic and acidic residues" evidence="5">
    <location>
        <begin position="453"/>
        <end position="491"/>
    </location>
</feature>
<feature type="compositionally biased region" description="Low complexity" evidence="5">
    <location>
        <begin position="385"/>
        <end position="396"/>
    </location>
</feature>
<dbReference type="PRINTS" id="PR00625">
    <property type="entry name" value="JDOMAIN"/>
</dbReference>
<feature type="compositionally biased region" description="Polar residues" evidence="5">
    <location>
        <begin position="266"/>
        <end position="282"/>
    </location>
</feature>
<feature type="compositionally biased region" description="Basic and acidic residues" evidence="5">
    <location>
        <begin position="915"/>
        <end position="927"/>
    </location>
</feature>
<feature type="compositionally biased region" description="Basic residues" evidence="5">
    <location>
        <begin position="492"/>
        <end position="508"/>
    </location>
</feature>
<feature type="compositionally biased region" description="Low complexity" evidence="5">
    <location>
        <begin position="812"/>
        <end position="826"/>
    </location>
</feature>
<dbReference type="SUPFAM" id="SSF46565">
    <property type="entry name" value="Chaperone J-domain"/>
    <property type="match status" value="1"/>
</dbReference>
<dbReference type="InterPro" id="IPR011990">
    <property type="entry name" value="TPR-like_helical_dom_sf"/>
</dbReference>
<feature type="compositionally biased region" description="Low complexity" evidence="5">
    <location>
        <begin position="324"/>
        <end position="351"/>
    </location>
</feature>
<feature type="compositionally biased region" description="Basic and acidic residues" evidence="5">
    <location>
        <begin position="524"/>
        <end position="537"/>
    </location>
</feature>
<dbReference type="SMART" id="SM00271">
    <property type="entry name" value="DnaJ"/>
    <property type="match status" value="1"/>
</dbReference>
<feature type="region of interest" description="Disordered" evidence="5">
    <location>
        <begin position="762"/>
        <end position="941"/>
    </location>
</feature>
<dbReference type="PROSITE" id="PS50076">
    <property type="entry name" value="DNAJ_2"/>
    <property type="match status" value="1"/>
</dbReference>
<dbReference type="SUPFAM" id="SSF48452">
    <property type="entry name" value="TPR-like"/>
    <property type="match status" value="1"/>
</dbReference>
<dbReference type="CDD" id="cd06257">
    <property type="entry name" value="DnaJ"/>
    <property type="match status" value="1"/>
</dbReference>
<dbReference type="InterPro" id="IPR001623">
    <property type="entry name" value="DnaJ_domain"/>
</dbReference>
<comment type="caution">
    <text evidence="7">The sequence shown here is derived from an EMBL/GenBank/DDBJ whole genome shotgun (WGS) entry which is preliminary data.</text>
</comment>
<feature type="domain" description="J" evidence="6">
    <location>
        <begin position="116"/>
        <end position="185"/>
    </location>
</feature>
<dbReference type="SMART" id="SM00028">
    <property type="entry name" value="TPR"/>
    <property type="match status" value="2"/>
</dbReference>
<feature type="compositionally biased region" description="Basic and acidic residues" evidence="5">
    <location>
        <begin position="762"/>
        <end position="777"/>
    </location>
</feature>
<evidence type="ECO:0000256" key="3">
    <source>
        <dbReference type="ARBA" id="ARBA00022824"/>
    </source>
</evidence>
<feature type="compositionally biased region" description="Basic and acidic residues" evidence="5">
    <location>
        <begin position="361"/>
        <end position="380"/>
    </location>
</feature>
<organism evidence="7 8">
    <name type="scientific">Clavelina lepadiformis</name>
    <name type="common">Light-bulb sea squirt</name>
    <name type="synonym">Ascidia lepadiformis</name>
    <dbReference type="NCBI Taxonomy" id="159417"/>
    <lineage>
        <taxon>Eukaryota</taxon>
        <taxon>Metazoa</taxon>
        <taxon>Chordata</taxon>
        <taxon>Tunicata</taxon>
        <taxon>Ascidiacea</taxon>
        <taxon>Aplousobranchia</taxon>
        <taxon>Clavelinidae</taxon>
        <taxon>Clavelina</taxon>
    </lineage>
</organism>
<feature type="compositionally biased region" description="Basic and acidic residues" evidence="5">
    <location>
        <begin position="844"/>
        <end position="862"/>
    </location>
</feature>
<feature type="compositionally biased region" description="Polar residues" evidence="5">
    <location>
        <begin position="397"/>
        <end position="407"/>
    </location>
</feature>
<feature type="compositionally biased region" description="Basic residues" evidence="5">
    <location>
        <begin position="931"/>
        <end position="941"/>
    </location>
</feature>
<proteinExistence type="predicted"/>
<dbReference type="InterPro" id="IPR036869">
    <property type="entry name" value="J_dom_sf"/>
</dbReference>
<dbReference type="Gene3D" id="1.25.40.10">
    <property type="entry name" value="Tetratricopeptide repeat domain"/>
    <property type="match status" value="1"/>
</dbReference>
<feature type="compositionally biased region" description="Low complexity" evidence="5">
    <location>
        <begin position="878"/>
        <end position="896"/>
    </location>
</feature>
<evidence type="ECO:0000256" key="2">
    <source>
        <dbReference type="ARBA" id="ARBA00022729"/>
    </source>
</evidence>
<comment type="subcellular location">
    <subcellularLocation>
        <location evidence="1">Endoplasmic reticulum</location>
    </subcellularLocation>
</comment>
<feature type="repeat" description="TPR" evidence="4">
    <location>
        <begin position="62"/>
        <end position="95"/>
    </location>
</feature>
<name>A0ABP0H5R7_CLALP</name>
<evidence type="ECO:0000256" key="5">
    <source>
        <dbReference type="SAM" id="MobiDB-lite"/>
    </source>
</evidence>
<feature type="compositionally biased region" description="Polar residues" evidence="5">
    <location>
        <begin position="699"/>
        <end position="714"/>
    </location>
</feature>
<dbReference type="EMBL" id="CAWYQH010000174">
    <property type="protein sequence ID" value="CAK8698344.1"/>
    <property type="molecule type" value="Genomic_DNA"/>
</dbReference>
<dbReference type="PANTHER" id="PTHR44140:SF2">
    <property type="entry name" value="LD25575P"/>
    <property type="match status" value="1"/>
</dbReference>
<feature type="compositionally biased region" description="Low complexity" evidence="5">
    <location>
        <begin position="553"/>
        <end position="575"/>
    </location>
</feature>
<protein>
    <recommendedName>
        <fullName evidence="6">J domain-containing protein</fullName>
    </recommendedName>
</protein>
<keyword evidence="3" id="KW-0256">Endoplasmic reticulum</keyword>
<feature type="compositionally biased region" description="Low complexity" evidence="5">
    <location>
        <begin position="652"/>
        <end position="662"/>
    </location>
</feature>
<evidence type="ECO:0000313" key="7">
    <source>
        <dbReference type="EMBL" id="CAK8698344.1"/>
    </source>
</evidence>
<dbReference type="PROSITE" id="PS50005">
    <property type="entry name" value="TPR"/>
    <property type="match status" value="1"/>
</dbReference>
<feature type="compositionally biased region" description="Low complexity" evidence="5">
    <location>
        <begin position="677"/>
        <end position="688"/>
    </location>
</feature>
<dbReference type="Pfam" id="PF00226">
    <property type="entry name" value="DnaJ"/>
    <property type="match status" value="1"/>
</dbReference>
<gene>
    <name evidence="7" type="ORF">CVLEPA_LOCUS31784</name>
</gene>
<sequence length="941" mass="111517">MAQGDWTEAVAKYRKALAQESRIHQLNIEVKLKICECFVKAHNPVEAIKAANDVIALDSSNIPVLLLLSQAHTQNEDYQQAVDDLQRAAQIDENYPGLPEKLKKAQKLLKQSQKRDYYKILGVSRNAGKKDIIKAYRKLAREWHPDNFQDEEEKKRAEKKFIEIASAKEVLSDQAKVRIFNDGYDPLDTEDVAEWEKQQALGRSGNLFEFFFQHNAGGRKKEKSEDNPFEELFKSFSEHRRRTTPRMDPLADGFDRPNPNARRPQPKQQFNEQKTKQTDPTSQDQHFRQFQHQDPRFQQQQERTQPYGRQPTQNREPPPPTQPQQPRQQYQQQRSSTDQQRSGQQQRQQSQGHSKRWQSGQEDRFRSAWQQRNRDQRQDPLHATQHQQFSQQRQSHPNPRQQTSQSQRHFERPHQSFGSQHQPIKNRQNYQTDFDEQQRQHAGDPRQYQQGKATKDDKSYRRSDRQSEPQQYEDGRQSADQRQRHHDEKPVLKKTTKKKKTSFKKKRTMTAEEKEITKQYTRGTDGRWYHKGKDGRWRVHNGPPPDPTKKKVPPTQTRKPQSSSKQSQQSQQRQSNKPDAEQKPNENSYRDEKGNIYVRGLDGNWYMRVQPPPKKQDDKKSDRQEQWDNQKQATDQHWTHRPHNKNKKQDSSTRFQQTQRSQYDGMNQEARSRSQDQHQTSFQSQQQQQHHKGEHRSTTAHSQQQRQAHGTSSDLPRGLFYNERQQISDRIGNIYERLPDGRYKLFMAASEARQRLKDQLRNHKQSDFLKPKGEERPTPPPPLPKQQVYHDSEGNVFVKDAHGNLIKVQPGQQGKAQTHHQQQQSHTRQEMPRKDKTGFSYEDPNQRRAEQKWRKQEEKVDYGDEGSNQQQSHPPPNRQQYHAYAGQQQQQFQARQQDSRYTRGSQPRQFTRQRTQGDGHQHYHRDYQQSARHHRPAHEEL</sequence>
<feature type="compositionally biased region" description="Basic and acidic residues" evidence="5">
    <location>
        <begin position="614"/>
        <end position="628"/>
    </location>
</feature>
<keyword evidence="8" id="KW-1185">Reference proteome</keyword>
<dbReference type="InterPro" id="IPR019734">
    <property type="entry name" value="TPR_rpt"/>
</dbReference>
<evidence type="ECO:0000313" key="8">
    <source>
        <dbReference type="Proteomes" id="UP001642483"/>
    </source>
</evidence>
<evidence type="ECO:0000256" key="4">
    <source>
        <dbReference type="PROSITE-ProRule" id="PRU00339"/>
    </source>
</evidence>
<dbReference type="PANTHER" id="PTHR44140">
    <property type="entry name" value="LD25575P"/>
    <property type="match status" value="1"/>
</dbReference>
<feature type="compositionally biased region" description="Polar residues" evidence="5">
    <location>
        <begin position="416"/>
        <end position="432"/>
    </location>
</feature>
<feature type="region of interest" description="Disordered" evidence="5">
    <location>
        <begin position="235"/>
        <end position="719"/>
    </location>
</feature>
<keyword evidence="4" id="KW-0802">TPR repeat</keyword>
<feature type="compositionally biased region" description="Basic and acidic residues" evidence="5">
    <location>
        <begin position="285"/>
        <end position="295"/>
    </location>
</feature>
<feature type="compositionally biased region" description="Polar residues" evidence="5">
    <location>
        <begin position="902"/>
        <end position="914"/>
    </location>
</feature>